<dbReference type="EMBL" id="VSSQ01023918">
    <property type="protein sequence ID" value="MPM71130.1"/>
    <property type="molecule type" value="Genomic_DNA"/>
</dbReference>
<dbReference type="AlphaFoldDB" id="A0A645C029"/>
<comment type="caution">
    <text evidence="2">The sequence shown here is derived from an EMBL/GenBank/DDBJ whole genome shotgun (WGS) entry which is preliminary data.</text>
</comment>
<evidence type="ECO:0000256" key="1">
    <source>
        <dbReference type="SAM" id="MobiDB-lite"/>
    </source>
</evidence>
<reference evidence="2" key="1">
    <citation type="submission" date="2019-08" db="EMBL/GenBank/DDBJ databases">
        <authorList>
            <person name="Kucharzyk K."/>
            <person name="Murdoch R.W."/>
            <person name="Higgins S."/>
            <person name="Loffler F."/>
        </authorList>
    </citation>
    <scope>NUCLEOTIDE SEQUENCE</scope>
</reference>
<feature type="region of interest" description="Disordered" evidence="1">
    <location>
        <begin position="111"/>
        <end position="151"/>
    </location>
</feature>
<feature type="compositionally biased region" description="Basic and acidic residues" evidence="1">
    <location>
        <begin position="111"/>
        <end position="129"/>
    </location>
</feature>
<gene>
    <name evidence="2" type="ORF">SDC9_118093</name>
</gene>
<name>A0A645C029_9ZZZZ</name>
<sequence>MPVLALFCGCNRSSIQLQADPISNRRNERAGGDRQNPRPHNIARHAPAHGAGALCGAHADDGTSDGVRSRHGNAQRCGDEQRHRAAGLGAEAAHGLELGNLLAHGLDDAPAAKHRAQADGHVAADDGPQRRRSVGRRRITRGDQQQPDDADGLLRIIAAMAQAVGTRRDQLQTAEPLVDLAGACAAADPGHQHHHDRAKQKAQQRRDEDEGDGLENAARDQRARARLGDHGTNDAADQCMRRAAGNAVIPGDHVPGDGAHQSAKHHMGIDYPRLHDALAHGRRHAQVEDEDGHEVEERCKHDGLRRLEHASGDHCRNGVGRVMKPVHEVEQQGQRDQNDHDPEGGLYCFHADEQLMPESGSAAPGGRCQRGCFRSSRGSRPR</sequence>
<feature type="compositionally biased region" description="Basic residues" evidence="1">
    <location>
        <begin position="130"/>
        <end position="139"/>
    </location>
</feature>
<feature type="region of interest" description="Disordered" evidence="1">
    <location>
        <begin position="53"/>
        <end position="81"/>
    </location>
</feature>
<feature type="compositionally biased region" description="Basic and acidic residues" evidence="1">
    <location>
        <begin position="23"/>
        <end position="36"/>
    </location>
</feature>
<feature type="compositionally biased region" description="Basic residues" evidence="1">
    <location>
        <begin position="192"/>
        <end position="203"/>
    </location>
</feature>
<feature type="region of interest" description="Disordered" evidence="1">
    <location>
        <begin position="19"/>
        <end position="38"/>
    </location>
</feature>
<accession>A0A645C029</accession>
<protein>
    <submittedName>
        <fullName evidence="2">Uncharacterized protein</fullName>
    </submittedName>
</protein>
<feature type="region of interest" description="Disordered" evidence="1">
    <location>
        <begin position="356"/>
        <end position="382"/>
    </location>
</feature>
<proteinExistence type="predicted"/>
<evidence type="ECO:0000313" key="2">
    <source>
        <dbReference type="EMBL" id="MPM71130.1"/>
    </source>
</evidence>
<organism evidence="2">
    <name type="scientific">bioreactor metagenome</name>
    <dbReference type="NCBI Taxonomy" id="1076179"/>
    <lineage>
        <taxon>unclassified sequences</taxon>
        <taxon>metagenomes</taxon>
        <taxon>ecological metagenomes</taxon>
    </lineage>
</organism>
<feature type="region of interest" description="Disordered" evidence="1">
    <location>
        <begin position="186"/>
        <end position="220"/>
    </location>
</feature>
<feature type="region of interest" description="Disordered" evidence="1">
    <location>
        <begin position="329"/>
        <end position="348"/>
    </location>
</feature>